<reference evidence="2 3" key="1">
    <citation type="journal article" date="2019" name="Nat. Ecol. Evol.">
        <title>Megaphylogeny resolves global patterns of mushroom evolution.</title>
        <authorList>
            <person name="Varga T."/>
            <person name="Krizsan K."/>
            <person name="Foldi C."/>
            <person name="Dima B."/>
            <person name="Sanchez-Garcia M."/>
            <person name="Sanchez-Ramirez S."/>
            <person name="Szollosi G.J."/>
            <person name="Szarkandi J.G."/>
            <person name="Papp V."/>
            <person name="Albert L."/>
            <person name="Andreopoulos W."/>
            <person name="Angelini C."/>
            <person name="Antonin V."/>
            <person name="Barry K.W."/>
            <person name="Bougher N.L."/>
            <person name="Buchanan P."/>
            <person name="Buyck B."/>
            <person name="Bense V."/>
            <person name="Catcheside P."/>
            <person name="Chovatia M."/>
            <person name="Cooper J."/>
            <person name="Damon W."/>
            <person name="Desjardin D."/>
            <person name="Finy P."/>
            <person name="Geml J."/>
            <person name="Haridas S."/>
            <person name="Hughes K."/>
            <person name="Justo A."/>
            <person name="Karasinski D."/>
            <person name="Kautmanova I."/>
            <person name="Kiss B."/>
            <person name="Kocsube S."/>
            <person name="Kotiranta H."/>
            <person name="LaButti K.M."/>
            <person name="Lechner B.E."/>
            <person name="Liimatainen K."/>
            <person name="Lipzen A."/>
            <person name="Lukacs Z."/>
            <person name="Mihaltcheva S."/>
            <person name="Morgado L.N."/>
            <person name="Niskanen T."/>
            <person name="Noordeloos M.E."/>
            <person name="Ohm R.A."/>
            <person name="Ortiz-Santana B."/>
            <person name="Ovrebo C."/>
            <person name="Racz N."/>
            <person name="Riley R."/>
            <person name="Savchenko A."/>
            <person name="Shiryaev A."/>
            <person name="Soop K."/>
            <person name="Spirin V."/>
            <person name="Szebenyi C."/>
            <person name="Tomsovsky M."/>
            <person name="Tulloss R.E."/>
            <person name="Uehling J."/>
            <person name="Grigoriev I.V."/>
            <person name="Vagvolgyi C."/>
            <person name="Papp T."/>
            <person name="Martin F.M."/>
            <person name="Miettinen O."/>
            <person name="Hibbett D.S."/>
            <person name="Nagy L.G."/>
        </authorList>
    </citation>
    <scope>NUCLEOTIDE SEQUENCE [LARGE SCALE GENOMIC DNA]</scope>
    <source>
        <strain evidence="2 3">FP101781</strain>
    </source>
</reference>
<dbReference type="OrthoDB" id="3032433at2759"/>
<feature type="compositionally biased region" description="Basic residues" evidence="1">
    <location>
        <begin position="264"/>
        <end position="288"/>
    </location>
</feature>
<evidence type="ECO:0000313" key="2">
    <source>
        <dbReference type="EMBL" id="TEB22367.1"/>
    </source>
</evidence>
<protein>
    <submittedName>
        <fullName evidence="2">Uncharacterized protein</fullName>
    </submittedName>
</protein>
<name>A0A4Y7SKF8_COPMI</name>
<dbReference type="Proteomes" id="UP000298030">
    <property type="component" value="Unassembled WGS sequence"/>
</dbReference>
<keyword evidence="3" id="KW-1185">Reference proteome</keyword>
<dbReference type="AlphaFoldDB" id="A0A4Y7SKF8"/>
<feature type="region of interest" description="Disordered" evidence="1">
    <location>
        <begin position="1"/>
        <end position="185"/>
    </location>
</feature>
<dbReference type="EMBL" id="QPFP01000092">
    <property type="protein sequence ID" value="TEB22367.1"/>
    <property type="molecule type" value="Genomic_DNA"/>
</dbReference>
<evidence type="ECO:0000313" key="3">
    <source>
        <dbReference type="Proteomes" id="UP000298030"/>
    </source>
</evidence>
<organism evidence="2 3">
    <name type="scientific">Coprinellus micaceus</name>
    <name type="common">Glistening ink-cap mushroom</name>
    <name type="synonym">Coprinus micaceus</name>
    <dbReference type="NCBI Taxonomy" id="71717"/>
    <lineage>
        <taxon>Eukaryota</taxon>
        <taxon>Fungi</taxon>
        <taxon>Dikarya</taxon>
        <taxon>Basidiomycota</taxon>
        <taxon>Agaricomycotina</taxon>
        <taxon>Agaricomycetes</taxon>
        <taxon>Agaricomycetidae</taxon>
        <taxon>Agaricales</taxon>
        <taxon>Agaricineae</taxon>
        <taxon>Psathyrellaceae</taxon>
        <taxon>Coprinellus</taxon>
    </lineage>
</organism>
<evidence type="ECO:0000256" key="1">
    <source>
        <dbReference type="SAM" id="MobiDB-lite"/>
    </source>
</evidence>
<feature type="compositionally biased region" description="Acidic residues" evidence="1">
    <location>
        <begin position="57"/>
        <end position="74"/>
    </location>
</feature>
<feature type="compositionally biased region" description="Basic and acidic residues" evidence="1">
    <location>
        <begin position="1"/>
        <end position="12"/>
    </location>
</feature>
<sequence>MSYNTRSRDPADKQPAMTKQGESKSISQPKTTAGGLKEPVASSKPKDGVEEVPSGESESDSSEEDDDEDEDEAVVGEVAVPLNEGESDDLPKLPSTEEDQDCETSISGINKIRLDSSLPPEQSNQDLIDHSNLNNVQKDKIHKRRKRRSHSPVSRGEGPSQPKNKGPDPRNWAGAQDISEEELKAQQAILDDAALNKQACFAKDGIKDDDVYGNEKSEHEVKTHKGSDWKQRPSKETKGSGAKCPSAASKDVLEIISISTAGRSARKQNHSKDGKRGKKKSFQKKKAIPRPVEQIDKISYINDTFKRTKKLDARNRKQKDEPSDSELLG</sequence>
<accession>A0A4Y7SKF8</accession>
<feature type="compositionally biased region" description="Polar residues" evidence="1">
    <location>
        <begin position="119"/>
        <end position="136"/>
    </location>
</feature>
<feature type="compositionally biased region" description="Basic and acidic residues" evidence="1">
    <location>
        <begin position="304"/>
        <end position="322"/>
    </location>
</feature>
<feature type="compositionally biased region" description="Basic and acidic residues" evidence="1">
    <location>
        <begin position="206"/>
        <end position="238"/>
    </location>
</feature>
<comment type="caution">
    <text evidence="2">The sequence shown here is derived from an EMBL/GenBank/DDBJ whole genome shotgun (WGS) entry which is preliminary data.</text>
</comment>
<feature type="compositionally biased region" description="Basic residues" evidence="1">
    <location>
        <begin position="140"/>
        <end position="150"/>
    </location>
</feature>
<feature type="region of interest" description="Disordered" evidence="1">
    <location>
        <begin position="206"/>
        <end position="329"/>
    </location>
</feature>
<gene>
    <name evidence="2" type="ORF">FA13DRAFT_1778787</name>
</gene>
<proteinExistence type="predicted"/>